<sequence>MHLIQIYDPALCCSTGVCGVEVDQSLVTFASDVEWAIRQGANVQRFNLAHEPQAFAEQSAVREFLQRSGQGSLPLTLVDGEIAMAGRYPSRTELAHWAALQASPSTDSESSGCCSSGRCC</sequence>
<accession>A0A6G6J7Z1</accession>
<dbReference type="AlphaFoldDB" id="A0A6G6J7Z1"/>
<dbReference type="Pfam" id="PF06953">
    <property type="entry name" value="ArsD"/>
    <property type="match status" value="1"/>
</dbReference>
<gene>
    <name evidence="1" type="primary">arsD</name>
    <name evidence="1" type="ORF">G5B91_33770</name>
</gene>
<reference evidence="1 2" key="1">
    <citation type="submission" date="2020-02" db="EMBL/GenBank/DDBJ databases">
        <title>Integrative conjugative elements (ICEs) and plasmids drive adaptation of Pseudomonas nitroreducens strain HBP1 to wastewater environment.</title>
        <authorList>
            <person name="Sentchilo V."/>
            <person name="Carraro N."/>
            <person name="Bertelli C."/>
            <person name="van der Meer J.R."/>
        </authorList>
    </citation>
    <scope>NUCLEOTIDE SEQUENCE [LARGE SCALE GENOMIC DNA]</scope>
    <source>
        <strain evidence="1 2">HBP1</strain>
        <plasmid evidence="2">ppnihbp1_1</plasmid>
    </source>
</reference>
<dbReference type="GO" id="GO:0003677">
    <property type="term" value="F:DNA binding"/>
    <property type="evidence" value="ECO:0007669"/>
    <property type="project" value="InterPro"/>
</dbReference>
<organism evidence="1 2">
    <name type="scientific">Pseudomonas nitroreducens</name>
    <dbReference type="NCBI Taxonomy" id="46680"/>
    <lineage>
        <taxon>Bacteria</taxon>
        <taxon>Pseudomonadati</taxon>
        <taxon>Pseudomonadota</taxon>
        <taxon>Gammaproteobacteria</taxon>
        <taxon>Pseudomonadales</taxon>
        <taxon>Pseudomonadaceae</taxon>
        <taxon>Pseudomonas</taxon>
    </lineage>
</organism>
<proteinExistence type="predicted"/>
<geneLocation type="plasmid" evidence="2">
    <name>ppnihbp1_1</name>
</geneLocation>
<evidence type="ECO:0000313" key="2">
    <source>
        <dbReference type="Proteomes" id="UP000501063"/>
    </source>
</evidence>
<dbReference type="Gene3D" id="3.40.30.10">
    <property type="entry name" value="Glutaredoxin"/>
    <property type="match status" value="1"/>
</dbReference>
<dbReference type="GO" id="GO:0046685">
    <property type="term" value="P:response to arsenic-containing substance"/>
    <property type="evidence" value="ECO:0007669"/>
    <property type="project" value="InterPro"/>
</dbReference>
<dbReference type="EMBL" id="CP049142">
    <property type="protein sequence ID" value="QIE91323.1"/>
    <property type="molecule type" value="Genomic_DNA"/>
</dbReference>
<dbReference type="RefSeq" id="WP_071547488.1">
    <property type="nucleotide sequence ID" value="NZ_CAUPXE010000012.1"/>
</dbReference>
<protein>
    <submittedName>
        <fullName evidence="1">Arsenite efflux transporter metallochaperone ArsD</fullName>
    </submittedName>
</protein>
<dbReference type="GO" id="GO:0045892">
    <property type="term" value="P:negative regulation of DNA-templated transcription"/>
    <property type="evidence" value="ECO:0007669"/>
    <property type="project" value="InterPro"/>
</dbReference>
<dbReference type="Proteomes" id="UP000501063">
    <property type="component" value="Plasmid pPniHBP1_1"/>
</dbReference>
<dbReference type="KEGG" id="pnt:G5B91_33770"/>
<evidence type="ECO:0000313" key="1">
    <source>
        <dbReference type="EMBL" id="QIE91323.1"/>
    </source>
</evidence>
<name>A0A6G6J7Z1_PSENT</name>
<dbReference type="InterPro" id="IPR010712">
    <property type="entry name" value="Arsenical-R_ArsD"/>
</dbReference>
<keyword evidence="1" id="KW-0614">Plasmid</keyword>
<dbReference type="NCBIfam" id="NF033727">
    <property type="entry name" value="chaperon_ArsD"/>
    <property type="match status" value="1"/>
</dbReference>